<dbReference type="SFLD" id="SFLDF00310">
    <property type="entry name" value="oxygen-independent_coproporphy"/>
    <property type="match status" value="1"/>
</dbReference>
<proteinExistence type="predicted"/>
<keyword evidence="1" id="KW-0949">S-adenosyl-L-methionine</keyword>
<sequence length="478" mass="54911">MNIRLDHVQYKTEVLSYLKVFYPLEKIEVNQNHQPLYEITIGSSYIEVVYCGQDYCGDVRRYYDLDSEKGCENSDIIYTPKITVILKGIIYDLCSKVTGIVPAWGVLTGIRPSKLAYKLYDIHGQKDATDILEKNYRVHPDKVKLLMKVVKVQKQLLGDSFLKHSVYIGIPFCPTRCSYCSFTSHEIKTQGRAYTEYVDMLIREMDAREEAFKDLRSIYIGGGTPTSLTEDDFDKLLCKTRALMGDQNIEFTVEAGRADTITEKKLLSMRRYGVNRISINPQTMQDETLTKIGRGHDVQTFIDCVDMARRLGFAHINMDIILGLPGEKILDVEDTIRKIMKLEPESLTIHTMALKRGARLIEDEKTYRKLMNNQIDGMLQISQGIMNEVGYGAYYLYRQKNMIGNYENIGYCKEGYGCTYNIHTMEEKESIVAFGAGAISKKVYGDRLIRKDHPKDVKTYLDNIDEIIAANKIFWEED</sequence>
<dbReference type="InterPro" id="IPR013785">
    <property type="entry name" value="Aldolase_TIM"/>
</dbReference>
<keyword evidence="7" id="KW-1185">Reference proteome</keyword>
<dbReference type="PROSITE" id="PS51918">
    <property type="entry name" value="RADICAL_SAM"/>
    <property type="match status" value="1"/>
</dbReference>
<keyword evidence="3" id="KW-0408">Iron</keyword>
<evidence type="ECO:0000256" key="3">
    <source>
        <dbReference type="ARBA" id="ARBA00023004"/>
    </source>
</evidence>
<dbReference type="SFLD" id="SFLDG01082">
    <property type="entry name" value="B12-binding_domain_containing"/>
    <property type="match status" value="1"/>
</dbReference>
<protein>
    <submittedName>
        <fullName evidence="6">Coproporphyrinogen dehydrogenase HemZ</fullName>
    </submittedName>
</protein>
<dbReference type="NCBIfam" id="TIGR03994">
    <property type="entry name" value="rSAM_HemZ"/>
    <property type="match status" value="1"/>
</dbReference>
<dbReference type="GO" id="GO:0006779">
    <property type="term" value="P:porphyrin-containing compound biosynthetic process"/>
    <property type="evidence" value="ECO:0007669"/>
    <property type="project" value="TreeGrafter"/>
</dbReference>
<reference evidence="6 7" key="1">
    <citation type="submission" date="2018-09" db="EMBL/GenBank/DDBJ databases">
        <authorList>
            <person name="Postec A."/>
        </authorList>
    </citation>
    <scope>NUCLEOTIDE SEQUENCE [LARGE SCALE GENOMIC DNA]</scope>
    <source>
        <strain evidence="6">70B-A</strain>
    </source>
</reference>
<name>A0A3P7PFW3_9FIRM</name>
<dbReference type="InterPro" id="IPR058240">
    <property type="entry name" value="rSAM_sf"/>
</dbReference>
<evidence type="ECO:0000313" key="6">
    <source>
        <dbReference type="EMBL" id="VDN48933.1"/>
    </source>
</evidence>
<dbReference type="RefSeq" id="WP_172596262.1">
    <property type="nucleotide sequence ID" value="NZ_LR130778.1"/>
</dbReference>
<dbReference type="InterPro" id="IPR006638">
    <property type="entry name" value="Elp3/MiaA/NifB-like_rSAM"/>
</dbReference>
<dbReference type="SFLD" id="SFLDG01065">
    <property type="entry name" value="anaerobic_coproporphyrinogen-I"/>
    <property type="match status" value="1"/>
</dbReference>
<dbReference type="PANTHER" id="PTHR13932:SF1">
    <property type="entry name" value="OXYGEN-INDEPENDENT COPROPORPHYRINOGEN-III OXIDASE-LIKE PROTEIN HEMZ"/>
    <property type="match status" value="1"/>
</dbReference>
<evidence type="ECO:0000313" key="7">
    <source>
        <dbReference type="Proteomes" id="UP000279029"/>
    </source>
</evidence>
<dbReference type="SUPFAM" id="SSF102114">
    <property type="entry name" value="Radical SAM enzymes"/>
    <property type="match status" value="1"/>
</dbReference>
<keyword evidence="4" id="KW-0411">Iron-sulfur</keyword>
<feature type="domain" description="Radical SAM core" evidence="5">
    <location>
        <begin position="158"/>
        <end position="388"/>
    </location>
</feature>
<accession>A0A3P7PFW3</accession>
<dbReference type="Gene3D" id="3.20.20.70">
    <property type="entry name" value="Aldolase class I"/>
    <property type="match status" value="1"/>
</dbReference>
<gene>
    <name evidence="6" type="primary">hemZ</name>
    <name evidence="6" type="ORF">PATL70BA_3020</name>
</gene>
<dbReference type="GO" id="GO:0005737">
    <property type="term" value="C:cytoplasm"/>
    <property type="evidence" value="ECO:0007669"/>
    <property type="project" value="TreeGrafter"/>
</dbReference>
<dbReference type="GO" id="GO:0051539">
    <property type="term" value="F:4 iron, 4 sulfur cluster binding"/>
    <property type="evidence" value="ECO:0007669"/>
    <property type="project" value="TreeGrafter"/>
</dbReference>
<dbReference type="Proteomes" id="UP000279029">
    <property type="component" value="Chromosome"/>
</dbReference>
<dbReference type="InterPro" id="IPR007197">
    <property type="entry name" value="rSAM"/>
</dbReference>
<keyword evidence="2" id="KW-0479">Metal-binding</keyword>
<dbReference type="GO" id="GO:0046872">
    <property type="term" value="F:metal ion binding"/>
    <property type="evidence" value="ECO:0007669"/>
    <property type="project" value="UniProtKB-KW"/>
</dbReference>
<dbReference type="GO" id="GO:0003824">
    <property type="term" value="F:catalytic activity"/>
    <property type="evidence" value="ECO:0007669"/>
    <property type="project" value="InterPro"/>
</dbReference>
<dbReference type="InterPro" id="IPR034505">
    <property type="entry name" value="Coproporphyrinogen-III_oxidase"/>
</dbReference>
<evidence type="ECO:0000259" key="5">
    <source>
        <dbReference type="PROSITE" id="PS51918"/>
    </source>
</evidence>
<evidence type="ECO:0000256" key="2">
    <source>
        <dbReference type="ARBA" id="ARBA00022723"/>
    </source>
</evidence>
<organism evidence="6 7">
    <name type="scientific">Petrocella atlantisensis</name>
    <dbReference type="NCBI Taxonomy" id="2173034"/>
    <lineage>
        <taxon>Bacteria</taxon>
        <taxon>Bacillati</taxon>
        <taxon>Bacillota</taxon>
        <taxon>Clostridia</taxon>
        <taxon>Lachnospirales</taxon>
        <taxon>Vallitaleaceae</taxon>
        <taxon>Petrocella</taxon>
    </lineage>
</organism>
<evidence type="ECO:0000256" key="1">
    <source>
        <dbReference type="ARBA" id="ARBA00022691"/>
    </source>
</evidence>
<dbReference type="InterPro" id="IPR023995">
    <property type="entry name" value="HemZ"/>
</dbReference>
<dbReference type="EMBL" id="LR130778">
    <property type="protein sequence ID" value="VDN48933.1"/>
    <property type="molecule type" value="Genomic_DNA"/>
</dbReference>
<dbReference type="Pfam" id="PF04055">
    <property type="entry name" value="Radical_SAM"/>
    <property type="match status" value="1"/>
</dbReference>
<dbReference type="PANTHER" id="PTHR13932">
    <property type="entry name" value="COPROPORPHYRINIGEN III OXIDASE"/>
    <property type="match status" value="1"/>
</dbReference>
<dbReference type="SMART" id="SM00729">
    <property type="entry name" value="Elp3"/>
    <property type="match status" value="1"/>
</dbReference>
<dbReference type="KEGG" id="cbar:PATL70BA_3020"/>
<dbReference type="AlphaFoldDB" id="A0A3P7PFW3"/>
<dbReference type="CDD" id="cd01335">
    <property type="entry name" value="Radical_SAM"/>
    <property type="match status" value="1"/>
</dbReference>
<evidence type="ECO:0000256" key="4">
    <source>
        <dbReference type="ARBA" id="ARBA00023014"/>
    </source>
</evidence>
<dbReference type="SFLD" id="SFLDS00029">
    <property type="entry name" value="Radical_SAM"/>
    <property type="match status" value="1"/>
</dbReference>